<evidence type="ECO:0000256" key="1">
    <source>
        <dbReference type="SAM" id="MobiDB-lite"/>
    </source>
</evidence>
<proteinExistence type="predicted"/>
<protein>
    <submittedName>
        <fullName evidence="2">Uncharacterized protein</fullName>
    </submittedName>
</protein>
<evidence type="ECO:0000313" key="2">
    <source>
        <dbReference type="EMBL" id="CAL1414021.1"/>
    </source>
</evidence>
<keyword evidence="3" id="KW-1185">Reference proteome</keyword>
<reference evidence="2 3" key="1">
    <citation type="submission" date="2024-04" db="EMBL/GenBank/DDBJ databases">
        <authorList>
            <person name="Fracassetti M."/>
        </authorList>
    </citation>
    <scope>NUCLEOTIDE SEQUENCE [LARGE SCALE GENOMIC DNA]</scope>
</reference>
<organism evidence="2 3">
    <name type="scientific">Linum trigynum</name>
    <dbReference type="NCBI Taxonomy" id="586398"/>
    <lineage>
        <taxon>Eukaryota</taxon>
        <taxon>Viridiplantae</taxon>
        <taxon>Streptophyta</taxon>
        <taxon>Embryophyta</taxon>
        <taxon>Tracheophyta</taxon>
        <taxon>Spermatophyta</taxon>
        <taxon>Magnoliopsida</taxon>
        <taxon>eudicotyledons</taxon>
        <taxon>Gunneridae</taxon>
        <taxon>Pentapetalae</taxon>
        <taxon>rosids</taxon>
        <taxon>fabids</taxon>
        <taxon>Malpighiales</taxon>
        <taxon>Linaceae</taxon>
        <taxon>Linum</taxon>
    </lineage>
</organism>
<sequence length="137" mass="15800">MNMIIVFVDCHTRLNLGLSIASQRHDDRYEPAMKQPIIRNHNFFHESSRKKKTSSVPPRLDLSFKLFPNDETALNDRELVTRSSSSSIDTDDEQDKSGGRKVMMDGRKKKLRLSMEQTSLLDNTFKLQTTLNTVFIP</sequence>
<dbReference type="Proteomes" id="UP001497516">
    <property type="component" value="Chromosome 9"/>
</dbReference>
<dbReference type="AlphaFoldDB" id="A0AAV2GT91"/>
<feature type="compositionally biased region" description="Basic and acidic residues" evidence="1">
    <location>
        <begin position="95"/>
        <end position="106"/>
    </location>
</feature>
<accession>A0AAV2GT91</accession>
<evidence type="ECO:0000313" key="3">
    <source>
        <dbReference type="Proteomes" id="UP001497516"/>
    </source>
</evidence>
<dbReference type="EMBL" id="OZ034822">
    <property type="protein sequence ID" value="CAL1414021.1"/>
    <property type="molecule type" value="Genomic_DNA"/>
</dbReference>
<gene>
    <name evidence="2" type="ORF">LTRI10_LOCUS53209</name>
</gene>
<feature type="region of interest" description="Disordered" evidence="1">
    <location>
        <begin position="77"/>
        <end position="107"/>
    </location>
</feature>
<name>A0AAV2GT91_9ROSI</name>